<dbReference type="EMBL" id="ML213591">
    <property type="protein sequence ID" value="TFK43087.1"/>
    <property type="molecule type" value="Genomic_DNA"/>
</dbReference>
<dbReference type="Proteomes" id="UP000308652">
    <property type="component" value="Unassembled WGS sequence"/>
</dbReference>
<proteinExistence type="predicted"/>
<dbReference type="OrthoDB" id="2554293at2759"/>
<keyword evidence="3" id="KW-1185">Reference proteome</keyword>
<feature type="transmembrane region" description="Helical" evidence="1">
    <location>
        <begin position="208"/>
        <end position="230"/>
    </location>
</feature>
<organism evidence="2 3">
    <name type="scientific">Crucibulum laeve</name>
    <dbReference type="NCBI Taxonomy" id="68775"/>
    <lineage>
        <taxon>Eukaryota</taxon>
        <taxon>Fungi</taxon>
        <taxon>Dikarya</taxon>
        <taxon>Basidiomycota</taxon>
        <taxon>Agaricomycotina</taxon>
        <taxon>Agaricomycetes</taxon>
        <taxon>Agaricomycetidae</taxon>
        <taxon>Agaricales</taxon>
        <taxon>Agaricineae</taxon>
        <taxon>Nidulariaceae</taxon>
        <taxon>Crucibulum</taxon>
    </lineage>
</organism>
<evidence type="ECO:0000313" key="2">
    <source>
        <dbReference type="EMBL" id="TFK43087.1"/>
    </source>
</evidence>
<evidence type="ECO:0000256" key="1">
    <source>
        <dbReference type="SAM" id="Phobius"/>
    </source>
</evidence>
<keyword evidence="1" id="KW-1133">Transmembrane helix</keyword>
<keyword evidence="1" id="KW-0812">Transmembrane</keyword>
<dbReference type="STRING" id="68775.A0A5C3MDT8"/>
<evidence type="ECO:0000313" key="3">
    <source>
        <dbReference type="Proteomes" id="UP000308652"/>
    </source>
</evidence>
<sequence>MRCTWSTLARHASRAVQHQPHFHSINSKYRLSIPSFLLRSPLHRQYRALHQALPHTPTTPSESLLPISSPTTASHRFRTAFLAAQSRISETRAGSNVCQPLPTCRLTGHTVVHTYIRAGMAREALDLCYKMNKLCGFHIQSKTLEAVIRALEKSGHKIRAMNLQSVGEHESTFLHSRSCKDPSIRALVHLLVTNNNERSRRTDAMFKMLISLCIINGEIIAASLIFGFLAKNWKKKQALEAHLDAVLEERLLPPDSEQSFIQDRNNRRKEALFPHREYMYTTLRVIEKTLSAERHDDTHYVSVSACAQTVANFAGMLARREIPFSEISFLIKTMYNSRNMGHTVYIRGWNDGVKKRSLSHYLDQVLEELLHTLPSTDPVPPRESLPHVHQKKVKGCEGMLPPLDAHSYNTLLYYALVVRKSEKLGTVVLNHMTQKRHVPLQPDTTTGNILIQAGQVLNRPDITELATKAFQLTQRREEGKAASSELGLLPDLKRDIRTLTNYLVTVVETKPRDILPIVQHTMAGLHPKDSGPNIEGSDEFLKERRYKQLLALARAAKLGPYIMTIFLEGLQRATDIASLEWLWFWAKRAAQMSWHRDPSTGIKPWALPVHAYAIVIKGYATAPPYPFGRIPKHDGTEVNTKIMRYHLPWVRFEKKRAFLKRRHRKYGTLLRRIRQLKQKSMFAACRGVYADFKKMRALQATNGIPAPKADSALFNAIFRVIPTRPALMHRYKKRRTPSFRHRSRLPRRPRRERAKIRHYAFFEEVFQDLIDTGYEVPPAFRKLFSICMGAERLEHRWLRSPRGPYLFRRKSYVRSRGFVQPMRDRVPYKSKRYELRTSGYVSQLEWVR</sequence>
<gene>
    <name evidence="2" type="ORF">BDQ12DRAFT_708947</name>
</gene>
<keyword evidence="1" id="KW-0472">Membrane</keyword>
<reference evidence="2 3" key="1">
    <citation type="journal article" date="2019" name="Nat. Ecol. Evol.">
        <title>Megaphylogeny resolves global patterns of mushroom evolution.</title>
        <authorList>
            <person name="Varga T."/>
            <person name="Krizsan K."/>
            <person name="Foldi C."/>
            <person name="Dima B."/>
            <person name="Sanchez-Garcia M."/>
            <person name="Sanchez-Ramirez S."/>
            <person name="Szollosi G.J."/>
            <person name="Szarkandi J.G."/>
            <person name="Papp V."/>
            <person name="Albert L."/>
            <person name="Andreopoulos W."/>
            <person name="Angelini C."/>
            <person name="Antonin V."/>
            <person name="Barry K.W."/>
            <person name="Bougher N.L."/>
            <person name="Buchanan P."/>
            <person name="Buyck B."/>
            <person name="Bense V."/>
            <person name="Catcheside P."/>
            <person name="Chovatia M."/>
            <person name="Cooper J."/>
            <person name="Damon W."/>
            <person name="Desjardin D."/>
            <person name="Finy P."/>
            <person name="Geml J."/>
            <person name="Haridas S."/>
            <person name="Hughes K."/>
            <person name="Justo A."/>
            <person name="Karasinski D."/>
            <person name="Kautmanova I."/>
            <person name="Kiss B."/>
            <person name="Kocsube S."/>
            <person name="Kotiranta H."/>
            <person name="LaButti K.M."/>
            <person name="Lechner B.E."/>
            <person name="Liimatainen K."/>
            <person name="Lipzen A."/>
            <person name="Lukacs Z."/>
            <person name="Mihaltcheva S."/>
            <person name="Morgado L.N."/>
            <person name="Niskanen T."/>
            <person name="Noordeloos M.E."/>
            <person name="Ohm R.A."/>
            <person name="Ortiz-Santana B."/>
            <person name="Ovrebo C."/>
            <person name="Racz N."/>
            <person name="Riley R."/>
            <person name="Savchenko A."/>
            <person name="Shiryaev A."/>
            <person name="Soop K."/>
            <person name="Spirin V."/>
            <person name="Szebenyi C."/>
            <person name="Tomsovsky M."/>
            <person name="Tulloss R.E."/>
            <person name="Uehling J."/>
            <person name="Grigoriev I.V."/>
            <person name="Vagvolgyi C."/>
            <person name="Papp T."/>
            <person name="Martin F.M."/>
            <person name="Miettinen O."/>
            <person name="Hibbett D.S."/>
            <person name="Nagy L.G."/>
        </authorList>
    </citation>
    <scope>NUCLEOTIDE SEQUENCE [LARGE SCALE GENOMIC DNA]</scope>
    <source>
        <strain evidence="2 3">CBS 166.37</strain>
    </source>
</reference>
<protein>
    <submittedName>
        <fullName evidence="2">Uncharacterized protein</fullName>
    </submittedName>
</protein>
<name>A0A5C3MDT8_9AGAR</name>
<dbReference type="AlphaFoldDB" id="A0A5C3MDT8"/>
<accession>A0A5C3MDT8</accession>